<evidence type="ECO:0000256" key="4">
    <source>
        <dbReference type="ARBA" id="ARBA00023172"/>
    </source>
</evidence>
<dbReference type="PANTHER" id="PTHR35528">
    <property type="entry name" value="BLL1675 PROTEIN"/>
    <property type="match status" value="1"/>
</dbReference>
<reference evidence="6 7" key="1">
    <citation type="submission" date="2019-02" db="EMBL/GenBank/DDBJ databases">
        <title>Genomic Encyclopedia of Archaeal and Bacterial Type Strains, Phase II (KMG-II): from individual species to whole genera.</title>
        <authorList>
            <person name="Goeker M."/>
        </authorList>
    </citation>
    <scope>NUCLEOTIDE SEQUENCE [LARGE SCALE GENOMIC DNA]</scope>
    <source>
        <strain evidence="6 7">DSM 18101</strain>
    </source>
</reference>
<dbReference type="Gene3D" id="3.30.420.10">
    <property type="entry name" value="Ribonuclease H-like superfamily/Ribonuclease H"/>
    <property type="match status" value="1"/>
</dbReference>
<dbReference type="PANTHER" id="PTHR35528:SF3">
    <property type="entry name" value="BLL1675 PROTEIN"/>
    <property type="match status" value="1"/>
</dbReference>
<dbReference type="GO" id="GO:0015074">
    <property type="term" value="P:DNA integration"/>
    <property type="evidence" value="ECO:0007669"/>
    <property type="project" value="InterPro"/>
</dbReference>
<dbReference type="Pfam" id="PF13610">
    <property type="entry name" value="DDE_Tnp_IS240"/>
    <property type="match status" value="1"/>
</dbReference>
<accession>A0A4Q7XZQ6</accession>
<dbReference type="InterPro" id="IPR047930">
    <property type="entry name" value="Transpos_IS6"/>
</dbReference>
<proteinExistence type="predicted"/>
<dbReference type="InterPro" id="IPR052183">
    <property type="entry name" value="IS_Transposase"/>
</dbReference>
<evidence type="ECO:0000256" key="1">
    <source>
        <dbReference type="ARBA" id="ARBA00002286"/>
    </source>
</evidence>
<keyword evidence="2" id="KW-0815">Transposition</keyword>
<dbReference type="OrthoDB" id="159395at2"/>
<feature type="domain" description="Integrase catalytic" evidence="5">
    <location>
        <begin position="70"/>
        <end position="228"/>
    </location>
</feature>
<dbReference type="SUPFAM" id="SSF53098">
    <property type="entry name" value="Ribonuclease H-like"/>
    <property type="match status" value="1"/>
</dbReference>
<dbReference type="InterPro" id="IPR032874">
    <property type="entry name" value="DDE_dom"/>
</dbReference>
<keyword evidence="3" id="KW-0238">DNA-binding</keyword>
<dbReference type="GO" id="GO:0032196">
    <property type="term" value="P:transposition"/>
    <property type="evidence" value="ECO:0007669"/>
    <property type="project" value="UniProtKB-KW"/>
</dbReference>
<evidence type="ECO:0000313" key="6">
    <source>
        <dbReference type="EMBL" id="RZU29658.1"/>
    </source>
</evidence>
<dbReference type="PROSITE" id="PS50994">
    <property type="entry name" value="INTEGRASE"/>
    <property type="match status" value="1"/>
</dbReference>
<dbReference type="EMBL" id="SHKW01000007">
    <property type="protein sequence ID" value="RZU29658.1"/>
    <property type="molecule type" value="Genomic_DNA"/>
</dbReference>
<dbReference type="InterPro" id="IPR012337">
    <property type="entry name" value="RNaseH-like_sf"/>
</dbReference>
<keyword evidence="7" id="KW-1185">Reference proteome</keyword>
<protein>
    <submittedName>
        <fullName evidence="6">Transposase-like protein</fullName>
    </submittedName>
</protein>
<dbReference type="InterPro" id="IPR036397">
    <property type="entry name" value="RNaseH_sf"/>
</dbReference>
<name>A0A4Q7XZQ6_9BACT</name>
<keyword evidence="4" id="KW-0233">DNA recombination</keyword>
<sequence>MVLDESIGFVQGRHFDREIIVLCVRWYLRYKLSSRDLVQMMAERGIEVTHTTILRWVQRYVPEFDKRWNQYSRPIGRSWRCDETYIKVKGRWTYLYRAVDKLGRTVDFLLSERRDVAAAKRFLSKAIKKHGTPRVITLDAYAASHRAITELKSVGTIAPRVGIRSSKYLNNVVEQDHRRIKQRIRPMLGFKRFDTATITIIGIELVEKIRKQQFKIGNLPGRPASAPDIWAAVLAA</sequence>
<evidence type="ECO:0000259" key="5">
    <source>
        <dbReference type="PROSITE" id="PS50994"/>
    </source>
</evidence>
<gene>
    <name evidence="6" type="ORF">BDD14_6258</name>
</gene>
<dbReference type="AlphaFoldDB" id="A0A4Q7XZQ6"/>
<organism evidence="6 7">
    <name type="scientific">Edaphobacter modestus</name>
    <dbReference type="NCBI Taxonomy" id="388466"/>
    <lineage>
        <taxon>Bacteria</taxon>
        <taxon>Pseudomonadati</taxon>
        <taxon>Acidobacteriota</taxon>
        <taxon>Terriglobia</taxon>
        <taxon>Terriglobales</taxon>
        <taxon>Acidobacteriaceae</taxon>
        <taxon>Edaphobacter</taxon>
    </lineage>
</organism>
<dbReference type="RefSeq" id="WP_130424925.1">
    <property type="nucleotide sequence ID" value="NZ_SHKW01000007.1"/>
</dbReference>
<dbReference type="GO" id="GO:0003677">
    <property type="term" value="F:DNA binding"/>
    <property type="evidence" value="ECO:0007669"/>
    <property type="project" value="UniProtKB-KW"/>
</dbReference>
<dbReference type="GO" id="GO:0006310">
    <property type="term" value="P:DNA recombination"/>
    <property type="evidence" value="ECO:0007669"/>
    <property type="project" value="UniProtKB-KW"/>
</dbReference>
<evidence type="ECO:0000256" key="3">
    <source>
        <dbReference type="ARBA" id="ARBA00023125"/>
    </source>
</evidence>
<comment type="caution">
    <text evidence="6">The sequence shown here is derived from an EMBL/GenBank/DDBJ whole genome shotgun (WGS) entry which is preliminary data.</text>
</comment>
<comment type="function">
    <text evidence="1">Involved in the transposition of the insertion sequence.</text>
</comment>
<dbReference type="Proteomes" id="UP000292958">
    <property type="component" value="Unassembled WGS sequence"/>
</dbReference>
<evidence type="ECO:0000256" key="2">
    <source>
        <dbReference type="ARBA" id="ARBA00022578"/>
    </source>
</evidence>
<evidence type="ECO:0000313" key="7">
    <source>
        <dbReference type="Proteomes" id="UP000292958"/>
    </source>
</evidence>
<dbReference type="InterPro" id="IPR001584">
    <property type="entry name" value="Integrase_cat-core"/>
</dbReference>
<dbReference type="NCBIfam" id="NF033587">
    <property type="entry name" value="transpos_IS6"/>
    <property type="match status" value="1"/>
</dbReference>